<dbReference type="InterPro" id="IPR036388">
    <property type="entry name" value="WH-like_DNA-bd_sf"/>
</dbReference>
<dbReference type="EMBL" id="CABPSB010000011">
    <property type="protein sequence ID" value="VVE20882.1"/>
    <property type="molecule type" value="Genomic_DNA"/>
</dbReference>
<dbReference type="GO" id="GO:0003677">
    <property type="term" value="F:DNA binding"/>
    <property type="evidence" value="ECO:0007669"/>
    <property type="project" value="UniProtKB-KW"/>
</dbReference>
<feature type="domain" description="HTH gntR-type" evidence="6">
    <location>
        <begin position="27"/>
        <end position="95"/>
    </location>
</feature>
<evidence type="ECO:0000313" key="8">
    <source>
        <dbReference type="Proteomes" id="UP000406256"/>
    </source>
</evidence>
<accession>A0A5E4W835</accession>
<reference evidence="7 8" key="1">
    <citation type="submission" date="2019-08" db="EMBL/GenBank/DDBJ databases">
        <authorList>
            <person name="Peeters C."/>
        </authorList>
    </citation>
    <scope>NUCLEOTIDE SEQUENCE [LARGE SCALE GENOMIC DNA]</scope>
    <source>
        <strain evidence="7 8">LMG 31108</strain>
    </source>
</reference>
<dbReference type="Gene3D" id="1.10.10.10">
    <property type="entry name" value="Winged helix-like DNA-binding domain superfamily/Winged helix DNA-binding domain"/>
    <property type="match status" value="1"/>
</dbReference>
<dbReference type="PANTHER" id="PTHR46577">
    <property type="entry name" value="HTH-TYPE TRANSCRIPTIONAL REGULATORY PROTEIN GABR"/>
    <property type="match status" value="1"/>
</dbReference>
<keyword evidence="7" id="KW-0032">Aminotransferase</keyword>
<organism evidence="7 8">
    <name type="scientific">Pandoraea anhela</name>
    <dbReference type="NCBI Taxonomy" id="2508295"/>
    <lineage>
        <taxon>Bacteria</taxon>
        <taxon>Pseudomonadati</taxon>
        <taxon>Pseudomonadota</taxon>
        <taxon>Betaproteobacteria</taxon>
        <taxon>Burkholderiales</taxon>
        <taxon>Burkholderiaceae</taxon>
        <taxon>Pandoraea</taxon>
    </lineage>
</organism>
<dbReference type="AlphaFoldDB" id="A0A5E4W835"/>
<dbReference type="InterPro" id="IPR004839">
    <property type="entry name" value="Aminotransferase_I/II_large"/>
</dbReference>
<comment type="similarity">
    <text evidence="1">In the C-terminal section; belongs to the class-I pyridoxal-phosphate-dependent aminotransferase family.</text>
</comment>
<sequence>MRYRDSSGIFNGDSWARGDMRLKRTGDSLHRLLADELADAIKQGRLPAGSSMPSLRECAAQRHLSLNTVTAAYRLLEDRGLIMARPQSGFYVCSALAEPEFSSRHIAKNGMGAVQSDLMTLVLAARQMPGMLDLAFAGPSGERFYPGNRLAKLTGSVLRRRSEWVASYAMPPGSPLLREQIATRARRLGIEVSAECIVLTHGAMEALNLALRVVARPGDRVGVEAPSYFNLYPLLSALGLKAIEIPTHPRHGLDIDAVEALLLEKRVATIVAIPRFTTRWAVPCRSMQNADSPG</sequence>
<dbReference type="CDD" id="cd07377">
    <property type="entry name" value="WHTH_GntR"/>
    <property type="match status" value="1"/>
</dbReference>
<dbReference type="Pfam" id="PF00392">
    <property type="entry name" value="GntR"/>
    <property type="match status" value="1"/>
</dbReference>
<evidence type="ECO:0000256" key="2">
    <source>
        <dbReference type="ARBA" id="ARBA00022898"/>
    </source>
</evidence>
<dbReference type="SUPFAM" id="SSF46785">
    <property type="entry name" value="Winged helix' DNA-binding domain"/>
    <property type="match status" value="1"/>
</dbReference>
<dbReference type="PANTHER" id="PTHR46577:SF2">
    <property type="entry name" value="TRANSCRIPTIONAL REGULATORY PROTEIN"/>
    <property type="match status" value="1"/>
</dbReference>
<evidence type="ECO:0000256" key="4">
    <source>
        <dbReference type="ARBA" id="ARBA00023125"/>
    </source>
</evidence>
<dbReference type="InterPro" id="IPR036390">
    <property type="entry name" value="WH_DNA-bd_sf"/>
</dbReference>
<keyword evidence="8" id="KW-1185">Reference proteome</keyword>
<proteinExistence type="inferred from homology"/>
<keyword evidence="7" id="KW-0808">Transferase</keyword>
<keyword evidence="4" id="KW-0238">DNA-binding</keyword>
<name>A0A5E4W835_9BURK</name>
<dbReference type="InterPro" id="IPR000524">
    <property type="entry name" value="Tscrpt_reg_HTH_GntR"/>
</dbReference>
<dbReference type="SMART" id="SM00345">
    <property type="entry name" value="HTH_GNTR"/>
    <property type="match status" value="1"/>
</dbReference>
<dbReference type="Proteomes" id="UP000406256">
    <property type="component" value="Unassembled WGS sequence"/>
</dbReference>
<evidence type="ECO:0000313" key="7">
    <source>
        <dbReference type="EMBL" id="VVE20882.1"/>
    </source>
</evidence>
<evidence type="ECO:0000256" key="3">
    <source>
        <dbReference type="ARBA" id="ARBA00023015"/>
    </source>
</evidence>
<keyword evidence="2" id="KW-0663">Pyridoxal phosphate</keyword>
<dbReference type="GO" id="GO:0008483">
    <property type="term" value="F:transaminase activity"/>
    <property type="evidence" value="ECO:0007669"/>
    <property type="project" value="UniProtKB-KW"/>
</dbReference>
<dbReference type="GO" id="GO:0003700">
    <property type="term" value="F:DNA-binding transcription factor activity"/>
    <property type="evidence" value="ECO:0007669"/>
    <property type="project" value="InterPro"/>
</dbReference>
<dbReference type="InterPro" id="IPR015421">
    <property type="entry name" value="PyrdxlP-dep_Trfase_major"/>
</dbReference>
<dbReference type="SUPFAM" id="SSF53383">
    <property type="entry name" value="PLP-dependent transferases"/>
    <property type="match status" value="1"/>
</dbReference>
<evidence type="ECO:0000256" key="1">
    <source>
        <dbReference type="ARBA" id="ARBA00005384"/>
    </source>
</evidence>
<keyword evidence="5" id="KW-0804">Transcription</keyword>
<dbReference type="InterPro" id="IPR051446">
    <property type="entry name" value="HTH_trans_reg/aminotransferase"/>
</dbReference>
<evidence type="ECO:0000259" key="6">
    <source>
        <dbReference type="PROSITE" id="PS50949"/>
    </source>
</evidence>
<protein>
    <submittedName>
        <fullName evidence="7">2-aminoadipate aminotransferase</fullName>
    </submittedName>
</protein>
<evidence type="ECO:0000256" key="5">
    <source>
        <dbReference type="ARBA" id="ARBA00023163"/>
    </source>
</evidence>
<dbReference type="InterPro" id="IPR015422">
    <property type="entry name" value="PyrdxlP-dep_Trfase_small"/>
</dbReference>
<dbReference type="InterPro" id="IPR015424">
    <property type="entry name" value="PyrdxlP-dep_Trfase"/>
</dbReference>
<dbReference type="Gene3D" id="3.90.1150.10">
    <property type="entry name" value="Aspartate Aminotransferase, domain 1"/>
    <property type="match status" value="1"/>
</dbReference>
<dbReference type="PROSITE" id="PS50949">
    <property type="entry name" value="HTH_GNTR"/>
    <property type="match status" value="1"/>
</dbReference>
<keyword evidence="3" id="KW-0805">Transcription regulation</keyword>
<gene>
    <name evidence="7" type="ORF">PAN31108_03121</name>
</gene>
<dbReference type="Pfam" id="PF00155">
    <property type="entry name" value="Aminotran_1_2"/>
    <property type="match status" value="1"/>
</dbReference>
<dbReference type="GO" id="GO:0030170">
    <property type="term" value="F:pyridoxal phosphate binding"/>
    <property type="evidence" value="ECO:0007669"/>
    <property type="project" value="InterPro"/>
</dbReference>
<dbReference type="Gene3D" id="3.40.640.10">
    <property type="entry name" value="Type I PLP-dependent aspartate aminotransferase-like (Major domain)"/>
    <property type="match status" value="1"/>
</dbReference>